<evidence type="ECO:0000313" key="2">
    <source>
        <dbReference type="Proteomes" id="UP000004995"/>
    </source>
</evidence>
<dbReference type="AlphaFoldDB" id="K3YFQ6"/>
<evidence type="ECO:0000313" key="1">
    <source>
        <dbReference type="EnsemblPlants" id="KQK96853"/>
    </source>
</evidence>
<dbReference type="EMBL" id="AGNK02004282">
    <property type="status" value="NOT_ANNOTATED_CDS"/>
    <property type="molecule type" value="Genomic_DNA"/>
</dbReference>
<organism evidence="1 2">
    <name type="scientific">Setaria italica</name>
    <name type="common">Foxtail millet</name>
    <name type="synonym">Panicum italicum</name>
    <dbReference type="NCBI Taxonomy" id="4555"/>
    <lineage>
        <taxon>Eukaryota</taxon>
        <taxon>Viridiplantae</taxon>
        <taxon>Streptophyta</taxon>
        <taxon>Embryophyta</taxon>
        <taxon>Tracheophyta</taxon>
        <taxon>Spermatophyta</taxon>
        <taxon>Magnoliopsida</taxon>
        <taxon>Liliopsida</taxon>
        <taxon>Poales</taxon>
        <taxon>Poaceae</taxon>
        <taxon>PACMAD clade</taxon>
        <taxon>Panicoideae</taxon>
        <taxon>Panicodae</taxon>
        <taxon>Paniceae</taxon>
        <taxon>Cenchrinae</taxon>
        <taxon>Setaria</taxon>
    </lineage>
</organism>
<accession>K3YFQ6</accession>
<reference evidence="1" key="2">
    <citation type="submission" date="2018-08" db="UniProtKB">
        <authorList>
            <consortium name="EnsemblPlants"/>
        </authorList>
    </citation>
    <scope>IDENTIFICATION</scope>
    <source>
        <strain evidence="1">Yugu1</strain>
    </source>
</reference>
<dbReference type="InParanoid" id="K3YFQ6"/>
<dbReference type="Proteomes" id="UP000004995">
    <property type="component" value="Unassembled WGS sequence"/>
</dbReference>
<keyword evidence="2" id="KW-1185">Reference proteome</keyword>
<proteinExistence type="predicted"/>
<dbReference type="EnsemblPlants" id="KQK96853">
    <property type="protein sequence ID" value="KQK96853"/>
    <property type="gene ID" value="SETIT_013074mg"/>
</dbReference>
<protein>
    <submittedName>
        <fullName evidence="1">Uncharacterized protein</fullName>
    </submittedName>
</protein>
<dbReference type="Gramene" id="KQK96853">
    <property type="protein sequence ID" value="KQK96853"/>
    <property type="gene ID" value="SETIT_013074mg"/>
</dbReference>
<sequence>MDQQAQLLKILHIQSMRMKNLFPRREEKLLILASTRSRISLIRNRKRTVKCGCYPYRSIL</sequence>
<reference evidence="2" key="1">
    <citation type="journal article" date="2012" name="Nat. Biotechnol.">
        <title>Reference genome sequence of the model plant Setaria.</title>
        <authorList>
            <person name="Bennetzen J.L."/>
            <person name="Schmutz J."/>
            <person name="Wang H."/>
            <person name="Percifield R."/>
            <person name="Hawkins J."/>
            <person name="Pontaroli A.C."/>
            <person name="Estep M."/>
            <person name="Feng L."/>
            <person name="Vaughn J.N."/>
            <person name="Grimwood J."/>
            <person name="Jenkins J."/>
            <person name="Barry K."/>
            <person name="Lindquist E."/>
            <person name="Hellsten U."/>
            <person name="Deshpande S."/>
            <person name="Wang X."/>
            <person name="Wu X."/>
            <person name="Mitros T."/>
            <person name="Triplett J."/>
            <person name="Yang X."/>
            <person name="Ye C.Y."/>
            <person name="Mauro-Herrera M."/>
            <person name="Wang L."/>
            <person name="Li P."/>
            <person name="Sharma M."/>
            <person name="Sharma R."/>
            <person name="Ronald P.C."/>
            <person name="Panaud O."/>
            <person name="Kellogg E.A."/>
            <person name="Brutnell T.P."/>
            <person name="Doust A.N."/>
            <person name="Tuskan G.A."/>
            <person name="Rokhsar D."/>
            <person name="Devos K.M."/>
        </authorList>
    </citation>
    <scope>NUCLEOTIDE SEQUENCE [LARGE SCALE GENOMIC DNA]</scope>
    <source>
        <strain evidence="2">cv. Yugu1</strain>
    </source>
</reference>
<dbReference type="HOGENOM" id="CLU_2965339_0_0_1"/>
<name>K3YFQ6_SETIT</name>